<dbReference type="OrthoDB" id="8062037at2759"/>
<proteinExistence type="predicted"/>
<evidence type="ECO:0000259" key="1">
    <source>
        <dbReference type="Pfam" id="PF18738"/>
    </source>
</evidence>
<organism evidence="2 3">
    <name type="scientific">Paramuricea clavata</name>
    <name type="common">Red gorgonian</name>
    <name type="synonym">Violescent sea-whip</name>
    <dbReference type="NCBI Taxonomy" id="317549"/>
    <lineage>
        <taxon>Eukaryota</taxon>
        <taxon>Metazoa</taxon>
        <taxon>Cnidaria</taxon>
        <taxon>Anthozoa</taxon>
        <taxon>Octocorallia</taxon>
        <taxon>Malacalcyonacea</taxon>
        <taxon>Plexauridae</taxon>
        <taxon>Paramuricea</taxon>
    </lineage>
</organism>
<feature type="non-terminal residue" evidence="2">
    <location>
        <position position="343"/>
    </location>
</feature>
<name>A0A7D9DEV7_PARCT</name>
<dbReference type="InterPro" id="IPR041249">
    <property type="entry name" value="HEPN_DZIP3"/>
</dbReference>
<feature type="domain" description="DZIP3-like HEPN" evidence="1">
    <location>
        <begin position="34"/>
        <end position="171"/>
    </location>
</feature>
<keyword evidence="3" id="KW-1185">Reference proteome</keyword>
<protein>
    <recommendedName>
        <fullName evidence="1">DZIP3-like HEPN domain-containing protein</fullName>
    </recommendedName>
</protein>
<dbReference type="PANTHER" id="PTHR46844">
    <property type="entry name" value="SLR5058 PROTEIN"/>
    <property type="match status" value="1"/>
</dbReference>
<accession>A0A7D9DEV7</accession>
<dbReference type="Proteomes" id="UP001152795">
    <property type="component" value="Unassembled WGS sequence"/>
</dbReference>
<reference evidence="2" key="1">
    <citation type="submission" date="2020-04" db="EMBL/GenBank/DDBJ databases">
        <authorList>
            <person name="Alioto T."/>
            <person name="Alioto T."/>
            <person name="Gomez Garrido J."/>
        </authorList>
    </citation>
    <scope>NUCLEOTIDE SEQUENCE</scope>
    <source>
        <strain evidence="2">A484AB</strain>
    </source>
</reference>
<comment type="caution">
    <text evidence="2">The sequence shown here is derived from an EMBL/GenBank/DDBJ whole genome shotgun (WGS) entry which is preliminary data.</text>
</comment>
<dbReference type="EMBL" id="CACRXK020000579">
    <property type="protein sequence ID" value="CAB3983127.1"/>
    <property type="molecule type" value="Genomic_DNA"/>
</dbReference>
<dbReference type="PANTHER" id="PTHR46844:SF1">
    <property type="entry name" value="SLR5058 PROTEIN"/>
    <property type="match status" value="1"/>
</dbReference>
<gene>
    <name evidence="2" type="ORF">PACLA_8A058722</name>
</gene>
<evidence type="ECO:0000313" key="2">
    <source>
        <dbReference type="EMBL" id="CAB3983127.1"/>
    </source>
</evidence>
<sequence length="343" mass="39802">MNAQAKGNGFKLIRLIVEQGTEALRNALEDIHPPARLQGVLIANKKSLLKLNPRLINDVQWNLLFPPSGNPPDLKSFDVTLLTVLLRHISCYLLRPATEWDTMPPDTDRSIQANVVRIKLLKNEVYTYIDSTEIDEAQFEDLWQQISQALVDLKIPQADIDIMKTCNVSSRDENNIEILKKWFLIEKIHKDKPAKHSSRITRRLKKRRKGSCSSRKTNAFFDDFVCDYLAKHIEARHLVTLKEEGLILRFNNVDNISSIYWDFKKKDSRKLKLHLEKKKKCLQNIMAQFEKKGLLKKVGAGKRCGEKYLKYEVKNSKIWSSLSKKYSVQRNSRISAPPRKLHQ</sequence>
<dbReference type="Pfam" id="PF18738">
    <property type="entry name" value="HEPN_DZIP3"/>
    <property type="match status" value="1"/>
</dbReference>
<dbReference type="AlphaFoldDB" id="A0A7D9DEV7"/>
<evidence type="ECO:0000313" key="3">
    <source>
        <dbReference type="Proteomes" id="UP001152795"/>
    </source>
</evidence>